<evidence type="ECO:0000313" key="2">
    <source>
        <dbReference type="EMBL" id="SDC65871.1"/>
    </source>
</evidence>
<dbReference type="EMBL" id="FMYW01000013">
    <property type="protein sequence ID" value="SDC65871.1"/>
    <property type="molecule type" value="Genomic_DNA"/>
</dbReference>
<reference evidence="3" key="1">
    <citation type="submission" date="2016-10" db="EMBL/GenBank/DDBJ databases">
        <authorList>
            <person name="Varghese N."/>
            <person name="Submissions S."/>
        </authorList>
    </citation>
    <scope>NUCLEOTIDE SEQUENCE [LARGE SCALE GENOMIC DNA]</scope>
    <source>
        <strain evidence="3">DSM 11005</strain>
    </source>
</reference>
<dbReference type="AlphaFoldDB" id="A0A1G6NDT9"/>
<keyword evidence="1" id="KW-0732">Signal</keyword>
<feature type="signal peptide" evidence="1">
    <location>
        <begin position="1"/>
        <end position="26"/>
    </location>
</feature>
<protein>
    <submittedName>
        <fullName evidence="2">Uncharacterized protein</fullName>
    </submittedName>
</protein>
<accession>A0A1G6NDT9</accession>
<feature type="chain" id="PRO_5011477696" evidence="1">
    <location>
        <begin position="27"/>
        <end position="162"/>
    </location>
</feature>
<dbReference type="Proteomes" id="UP000198943">
    <property type="component" value="Unassembled WGS sequence"/>
</dbReference>
<sequence>MNRNHMKKIFALLLAAAAMLTFTSVAQTCGTGKASQKIESFEIVTLRLSGMRFTTEYEIVMKGKDAEVVEYAIRYNKNEDKRVPERQTVCSADKILKLLNDCELVSWDGFHGKHPKDVKDGIMFSLQATVNGDRKIRAEGSENFPKHFRELRDGLHAILSQK</sequence>
<name>A0A1G6NDT9_9FIRM</name>
<evidence type="ECO:0000313" key="3">
    <source>
        <dbReference type="Proteomes" id="UP000198943"/>
    </source>
</evidence>
<gene>
    <name evidence="2" type="ORF">SAMN04487864_11342</name>
</gene>
<dbReference type="RefSeq" id="WP_143005999.1">
    <property type="nucleotide sequence ID" value="NZ_FMYW01000013.1"/>
</dbReference>
<organism evidence="2 3">
    <name type="scientific">Succiniclasticum ruminis</name>
    <dbReference type="NCBI Taxonomy" id="40841"/>
    <lineage>
        <taxon>Bacteria</taxon>
        <taxon>Bacillati</taxon>
        <taxon>Bacillota</taxon>
        <taxon>Negativicutes</taxon>
        <taxon>Acidaminococcales</taxon>
        <taxon>Acidaminococcaceae</taxon>
        <taxon>Succiniclasticum</taxon>
    </lineage>
</organism>
<proteinExistence type="predicted"/>
<evidence type="ECO:0000256" key="1">
    <source>
        <dbReference type="SAM" id="SignalP"/>
    </source>
</evidence>
<keyword evidence="3" id="KW-1185">Reference proteome</keyword>
<dbReference type="OrthoDB" id="2083885at2"/>